<evidence type="ECO:0000256" key="2">
    <source>
        <dbReference type="ARBA" id="ARBA00023015"/>
    </source>
</evidence>
<name>A0A8S1KPF6_PARPR</name>
<evidence type="ECO:0000313" key="7">
    <source>
        <dbReference type="EMBL" id="CAD8054992.1"/>
    </source>
</evidence>
<dbReference type="Proteomes" id="UP000688137">
    <property type="component" value="Unassembled WGS sequence"/>
</dbReference>
<keyword evidence="8" id="KW-1185">Reference proteome</keyword>
<gene>
    <name evidence="7" type="ORF">PPRIM_AZ9-3.1.T0220333</name>
</gene>
<dbReference type="PANTHER" id="PTHR11937">
    <property type="entry name" value="ACTIN"/>
    <property type="match status" value="1"/>
</dbReference>
<evidence type="ECO:0000256" key="5">
    <source>
        <dbReference type="RuleBase" id="RU000487"/>
    </source>
</evidence>
<dbReference type="SMART" id="SM00268">
    <property type="entry name" value="ACTIN"/>
    <property type="match status" value="1"/>
</dbReference>
<evidence type="ECO:0000313" key="8">
    <source>
        <dbReference type="Proteomes" id="UP000688137"/>
    </source>
</evidence>
<keyword evidence="3" id="KW-0804">Transcription</keyword>
<dbReference type="FunFam" id="3.30.420.40:FF:000122">
    <property type="entry name" value="ARP5 actin-related protein 5 homolog"/>
    <property type="match status" value="1"/>
</dbReference>
<evidence type="ECO:0000256" key="3">
    <source>
        <dbReference type="ARBA" id="ARBA00023163"/>
    </source>
</evidence>
<reference evidence="7" key="1">
    <citation type="submission" date="2021-01" db="EMBL/GenBank/DDBJ databases">
        <authorList>
            <consortium name="Genoscope - CEA"/>
            <person name="William W."/>
        </authorList>
    </citation>
    <scope>NUCLEOTIDE SEQUENCE</scope>
</reference>
<evidence type="ECO:0000256" key="6">
    <source>
        <dbReference type="SAM" id="Coils"/>
    </source>
</evidence>
<keyword evidence="6" id="KW-0175">Coiled coil</keyword>
<proteinExistence type="inferred from homology"/>
<sequence>MNYMRDNYVNAKNDVPILIDYGASTIKAGYATSQTPDVVIRSYINKFKDSNTQSNQIAQWDTDVFKNYRSPFEKNLIQHSGALEQLNDFVFERLQAGRHGRVNHPMILTECFATTDLARMIVLEQMFECYQVPSVMLGVDALFSVFQDDLDTYLKQTQLIVHLGDQTVHVIPIINGQIIYSNIKRLNLGGLNTLKYFYQTIQLRHPHLKFTYPQIDYWHKQYTSVAIDYQLQLRYFQGPQFYFGYRDKITEQNRQYQDDQLQLLDPIYIDIPIVQKIVSAEDLKRKDENRQRMRVRLQESIQQSRQNKKSQLEQQLQTLQQELEIDQNNDELKKKITTLQVKLGLVPKEALEELKYNLLNVPDDTLTPSQLNQKRYQKVMYEQALMKKQKNQEFKQLQNDANKFKLEEPEKYLQMLYEKRDRIVLQIQERKKLQQEMNSRNSRFNQKRIQTLAYLGADDKVEDDFGKDDKDWEIYRSVTKEIDSADEKSKYKLQEIEQELKDLDPDFEIKILKSIANIHQLGMNLSQVQLTVDRVRCQEIYFQPNLIGVEQQGLVDMIKLSSKGLDKLLLQNINLTGGGAKTQGIMQRLQKDLTSEYDCPIAIKIATDPIFGTWMGMKNFANKYQNMLSQFSISIDDYNEIGTQKWEIFKQHPFSNIVD</sequence>
<comment type="caution">
    <text evidence="7">The sequence shown here is derived from an EMBL/GenBank/DDBJ whole genome shotgun (WGS) entry which is preliminary data.</text>
</comment>
<evidence type="ECO:0008006" key="9">
    <source>
        <dbReference type="Google" id="ProtNLM"/>
    </source>
</evidence>
<keyword evidence="4" id="KW-0539">Nucleus</keyword>
<dbReference type="OMA" id="YPFTEHV"/>
<accession>A0A8S1KPF6</accession>
<dbReference type="InterPro" id="IPR004000">
    <property type="entry name" value="Actin"/>
</dbReference>
<dbReference type="EMBL" id="CAJJDM010000020">
    <property type="protein sequence ID" value="CAD8054992.1"/>
    <property type="molecule type" value="Genomic_DNA"/>
</dbReference>
<comment type="similarity">
    <text evidence="5">Belongs to the actin family.</text>
</comment>
<dbReference type="AlphaFoldDB" id="A0A8S1KPF6"/>
<keyword evidence="2" id="KW-0805">Transcription regulation</keyword>
<feature type="coiled-coil region" evidence="6">
    <location>
        <begin position="283"/>
        <end position="329"/>
    </location>
</feature>
<evidence type="ECO:0000256" key="4">
    <source>
        <dbReference type="ARBA" id="ARBA00023242"/>
    </source>
</evidence>
<dbReference type="Pfam" id="PF00022">
    <property type="entry name" value="Actin"/>
    <property type="match status" value="2"/>
</dbReference>
<organism evidence="7 8">
    <name type="scientific">Paramecium primaurelia</name>
    <dbReference type="NCBI Taxonomy" id="5886"/>
    <lineage>
        <taxon>Eukaryota</taxon>
        <taxon>Sar</taxon>
        <taxon>Alveolata</taxon>
        <taxon>Ciliophora</taxon>
        <taxon>Intramacronucleata</taxon>
        <taxon>Oligohymenophorea</taxon>
        <taxon>Peniculida</taxon>
        <taxon>Parameciidae</taxon>
        <taxon>Paramecium</taxon>
    </lineage>
</organism>
<protein>
    <recommendedName>
        <fullName evidence="9">Actin-related protein 5</fullName>
    </recommendedName>
</protein>
<evidence type="ECO:0000256" key="1">
    <source>
        <dbReference type="ARBA" id="ARBA00004123"/>
    </source>
</evidence>
<comment type="subcellular location">
    <subcellularLocation>
        <location evidence="1">Nucleus</location>
    </subcellularLocation>
</comment>
<dbReference type="GO" id="GO:0005634">
    <property type="term" value="C:nucleus"/>
    <property type="evidence" value="ECO:0007669"/>
    <property type="project" value="UniProtKB-SubCell"/>
</dbReference>